<gene>
    <name evidence="1" type="ORF">UW92_C0021G0009</name>
</gene>
<organism evidence="1 2">
    <name type="scientific">Candidatus Jorgensenbacteria bacterium GW2011_GWA2_45_13</name>
    <dbReference type="NCBI Taxonomy" id="1618662"/>
    <lineage>
        <taxon>Bacteria</taxon>
        <taxon>Candidatus Joergenseniibacteriota</taxon>
    </lineage>
</organism>
<dbReference type="Proteomes" id="UP000033966">
    <property type="component" value="Unassembled WGS sequence"/>
</dbReference>
<dbReference type="AlphaFoldDB" id="A0A0G1L4R8"/>
<dbReference type="EMBL" id="LCKF01000021">
    <property type="protein sequence ID" value="KKT90961.1"/>
    <property type="molecule type" value="Genomic_DNA"/>
</dbReference>
<evidence type="ECO:0000313" key="2">
    <source>
        <dbReference type="Proteomes" id="UP000033966"/>
    </source>
</evidence>
<reference evidence="1 2" key="1">
    <citation type="journal article" date="2015" name="Nature">
        <title>rRNA introns, odd ribosomes, and small enigmatic genomes across a large radiation of phyla.</title>
        <authorList>
            <person name="Brown C.T."/>
            <person name="Hug L.A."/>
            <person name="Thomas B.C."/>
            <person name="Sharon I."/>
            <person name="Castelle C.J."/>
            <person name="Singh A."/>
            <person name="Wilkins M.J."/>
            <person name="Williams K.H."/>
            <person name="Banfield J.F."/>
        </authorList>
    </citation>
    <scope>NUCLEOTIDE SEQUENCE [LARGE SCALE GENOMIC DNA]</scope>
</reference>
<comment type="caution">
    <text evidence="1">The sequence shown here is derived from an EMBL/GenBank/DDBJ whole genome shotgun (WGS) entry which is preliminary data.</text>
</comment>
<evidence type="ECO:0000313" key="1">
    <source>
        <dbReference type="EMBL" id="KKT90961.1"/>
    </source>
</evidence>
<name>A0A0G1L4R8_9BACT</name>
<sequence>MLFFCVYTEFIEVCAGVAEFRIILVTRYFFQN</sequence>
<proteinExistence type="predicted"/>
<accession>A0A0G1L4R8</accession>
<protein>
    <submittedName>
        <fullName evidence="1">Uncharacterized protein</fullName>
    </submittedName>
</protein>